<dbReference type="GeneID" id="106475736"/>
<protein>
    <submittedName>
        <fullName evidence="13">Metabotropic glutamate receptor 5-like</fullName>
    </submittedName>
</protein>
<keyword evidence="7" id="KW-0675">Receptor</keyword>
<evidence type="ECO:0000256" key="3">
    <source>
        <dbReference type="ARBA" id="ARBA00022692"/>
    </source>
</evidence>
<dbReference type="Gene3D" id="2.10.50.30">
    <property type="entry name" value="GPCR, family 3, nine cysteines domain"/>
    <property type="match status" value="1"/>
</dbReference>
<keyword evidence="12" id="KW-1185">Reference proteome</keyword>
<evidence type="ECO:0000313" key="12">
    <source>
        <dbReference type="Proteomes" id="UP000694941"/>
    </source>
</evidence>
<accession>A0ABM1RVU5</accession>
<evidence type="ECO:0000256" key="7">
    <source>
        <dbReference type="ARBA" id="ARBA00023170"/>
    </source>
</evidence>
<dbReference type="RefSeq" id="XP_022235500.1">
    <property type="nucleotide sequence ID" value="XM_022379792.1"/>
</dbReference>
<dbReference type="InterPro" id="IPR028082">
    <property type="entry name" value="Peripla_BP_I"/>
</dbReference>
<sequence>MEFVKKAIYTMAYGLHNMQRDMCNSTHGLCAAMTPINGSVLLQYLMNVTFSWNNETVRFDANGDSPGRYDIMNYQRMNATRYDYVKVGSWINGVLKLDRLFQWGKITEGNSPPESVCSKPCARGEVKNIVSEMVQCCWKCVKCKENAYVSNETTCQECPPGYWPNDNLTGCDEISVEYIHWWDSTAVVSLTIACLGFVATFVVMIVFIRHNNTPVVKASTRELSYIIMVGMYLCYATTIVLLARPTQTSCFLTRVLPGLSFSMIYAALVTKTNRIARILAGSKKKIITKKPRFMSATAQVVITFILISIEGTIIAAMLIFEPADSKLVYPAIDSVKLTCNTTTLGIIAPLGFDFFLIAMCTVYAVKTRNLPENFNEAKFIGFTMYTTLVIWMAFVPIYFGSSSSVITMCLCISFSALVALLLLYVPKVYIIIFRPERNNRSAFTTTKDVRCHIGYLASGNVGVSRNSSQTTSDFSIESPR</sequence>
<evidence type="ECO:0000256" key="6">
    <source>
        <dbReference type="ARBA" id="ARBA00023136"/>
    </source>
</evidence>
<feature type="transmembrane region" description="Helical" evidence="10">
    <location>
        <begin position="405"/>
        <end position="425"/>
    </location>
</feature>
<keyword evidence="8" id="KW-0325">Glycoprotein</keyword>
<dbReference type="InterPro" id="IPR017978">
    <property type="entry name" value="GPCR_3_C"/>
</dbReference>
<dbReference type="CDD" id="cd15285">
    <property type="entry name" value="7tmC_mGluR_group1"/>
    <property type="match status" value="1"/>
</dbReference>
<dbReference type="Pfam" id="PF07562">
    <property type="entry name" value="NCD3G"/>
    <property type="match status" value="1"/>
</dbReference>
<keyword evidence="4 10" id="KW-1133">Transmembrane helix</keyword>
<keyword evidence="5" id="KW-0297">G-protein coupled receptor</keyword>
<dbReference type="InterPro" id="IPR001828">
    <property type="entry name" value="ANF_lig-bd_rcpt"/>
</dbReference>
<evidence type="ECO:0000256" key="5">
    <source>
        <dbReference type="ARBA" id="ARBA00023040"/>
    </source>
</evidence>
<keyword evidence="6 10" id="KW-0472">Membrane</keyword>
<organism evidence="12 13">
    <name type="scientific">Limulus polyphemus</name>
    <name type="common">Atlantic horseshoe crab</name>
    <dbReference type="NCBI Taxonomy" id="6850"/>
    <lineage>
        <taxon>Eukaryota</taxon>
        <taxon>Metazoa</taxon>
        <taxon>Ecdysozoa</taxon>
        <taxon>Arthropoda</taxon>
        <taxon>Chelicerata</taxon>
        <taxon>Merostomata</taxon>
        <taxon>Xiphosura</taxon>
        <taxon>Limulidae</taxon>
        <taxon>Limulus</taxon>
    </lineage>
</organism>
<dbReference type="InterPro" id="IPR000337">
    <property type="entry name" value="GPCR_3"/>
</dbReference>
<dbReference type="InterPro" id="IPR038550">
    <property type="entry name" value="GPCR_3_9-Cys_sf"/>
</dbReference>
<evidence type="ECO:0000256" key="10">
    <source>
        <dbReference type="SAM" id="Phobius"/>
    </source>
</evidence>
<dbReference type="Pfam" id="PF01094">
    <property type="entry name" value="ANF_receptor"/>
    <property type="match status" value="1"/>
</dbReference>
<feature type="transmembrane region" description="Helical" evidence="10">
    <location>
        <begin position="186"/>
        <end position="208"/>
    </location>
</feature>
<evidence type="ECO:0000256" key="1">
    <source>
        <dbReference type="ARBA" id="ARBA00004651"/>
    </source>
</evidence>
<feature type="domain" description="G-protein coupled receptors family 3 profile" evidence="11">
    <location>
        <begin position="185"/>
        <end position="447"/>
    </location>
</feature>
<dbReference type="Proteomes" id="UP000694941">
    <property type="component" value="Unplaced"/>
</dbReference>
<feature type="transmembrane region" description="Helical" evidence="10">
    <location>
        <begin position="377"/>
        <end position="399"/>
    </location>
</feature>
<evidence type="ECO:0000256" key="9">
    <source>
        <dbReference type="ARBA" id="ARBA00023224"/>
    </source>
</evidence>
<comment type="subcellular location">
    <subcellularLocation>
        <location evidence="1">Cell membrane</location>
        <topology evidence="1">Multi-pass membrane protein</topology>
    </subcellularLocation>
</comment>
<dbReference type="Gene3D" id="3.40.50.2300">
    <property type="match status" value="2"/>
</dbReference>
<evidence type="ECO:0000256" key="4">
    <source>
        <dbReference type="ARBA" id="ARBA00022989"/>
    </source>
</evidence>
<dbReference type="SUPFAM" id="SSF53822">
    <property type="entry name" value="Periplasmic binding protein-like I"/>
    <property type="match status" value="1"/>
</dbReference>
<keyword evidence="3 10" id="KW-0812">Transmembrane</keyword>
<dbReference type="Pfam" id="PF00003">
    <property type="entry name" value="7tm_3"/>
    <property type="match status" value="1"/>
</dbReference>
<dbReference type="PROSITE" id="PS00981">
    <property type="entry name" value="G_PROTEIN_RECEP_F3_3"/>
    <property type="match status" value="1"/>
</dbReference>
<reference evidence="13" key="1">
    <citation type="submission" date="2025-08" db="UniProtKB">
        <authorList>
            <consortium name="RefSeq"/>
        </authorList>
    </citation>
    <scope>IDENTIFICATION</scope>
    <source>
        <tissue evidence="13">Muscle</tissue>
    </source>
</reference>
<evidence type="ECO:0000256" key="8">
    <source>
        <dbReference type="ARBA" id="ARBA00023180"/>
    </source>
</evidence>
<dbReference type="PRINTS" id="PR00248">
    <property type="entry name" value="GPCRMGR"/>
</dbReference>
<dbReference type="InterPro" id="IPR050726">
    <property type="entry name" value="mGluR"/>
</dbReference>
<evidence type="ECO:0000259" key="11">
    <source>
        <dbReference type="PROSITE" id="PS50259"/>
    </source>
</evidence>
<name>A0ABM1RVU5_LIMPO</name>
<proteinExistence type="predicted"/>
<keyword evidence="2" id="KW-1003">Cell membrane</keyword>
<feature type="transmembrane region" description="Helical" evidence="10">
    <location>
        <begin position="223"/>
        <end position="243"/>
    </location>
</feature>
<dbReference type="PROSITE" id="PS50259">
    <property type="entry name" value="G_PROTEIN_RECEP_F3_4"/>
    <property type="match status" value="1"/>
</dbReference>
<dbReference type="PROSITE" id="PS00980">
    <property type="entry name" value="G_PROTEIN_RECEP_F3_2"/>
    <property type="match status" value="1"/>
</dbReference>
<dbReference type="InterPro" id="IPR011500">
    <property type="entry name" value="GPCR_3_9-Cys_dom"/>
</dbReference>
<dbReference type="PANTHER" id="PTHR24060">
    <property type="entry name" value="METABOTROPIC GLUTAMATE RECEPTOR"/>
    <property type="match status" value="1"/>
</dbReference>
<dbReference type="InterPro" id="IPR017979">
    <property type="entry name" value="GPCR_3_CS"/>
</dbReference>
<keyword evidence="9" id="KW-0807">Transducer</keyword>
<gene>
    <name evidence="13" type="primary">LOC106475736</name>
</gene>
<feature type="transmembrane region" description="Helical" evidence="10">
    <location>
        <begin position="293"/>
        <end position="320"/>
    </location>
</feature>
<evidence type="ECO:0000313" key="13">
    <source>
        <dbReference type="RefSeq" id="XP_022235500.1"/>
    </source>
</evidence>
<evidence type="ECO:0000256" key="2">
    <source>
        <dbReference type="ARBA" id="ARBA00022475"/>
    </source>
</evidence>
<feature type="transmembrane region" description="Helical" evidence="10">
    <location>
        <begin position="344"/>
        <end position="365"/>
    </location>
</feature>